<dbReference type="EC" id="3.1.3.48" evidence="2"/>
<keyword evidence="8" id="KW-1185">Reference proteome</keyword>
<dbReference type="PANTHER" id="PTHR11717">
    <property type="entry name" value="LOW MOLECULAR WEIGHT PROTEIN TYROSINE PHOSPHATASE"/>
    <property type="match status" value="1"/>
</dbReference>
<feature type="active site" description="Proton donor" evidence="5">
    <location>
        <position position="123"/>
    </location>
</feature>
<reference evidence="7 8" key="1">
    <citation type="submission" date="2018-09" db="EMBL/GenBank/DDBJ databases">
        <title>Arachidicoccus sp. nov., a bacterium isolated from soil.</title>
        <authorList>
            <person name="Weon H.-Y."/>
            <person name="Kwon S.-W."/>
            <person name="Lee S.A."/>
        </authorList>
    </citation>
    <scope>NUCLEOTIDE SEQUENCE [LARGE SCALE GENOMIC DNA]</scope>
    <source>
        <strain evidence="7 8">KIS59-12</strain>
    </source>
</reference>
<name>A0A386HM22_9BACT</name>
<evidence type="ECO:0000256" key="5">
    <source>
        <dbReference type="PIRSR" id="PIRSR617867-1"/>
    </source>
</evidence>
<keyword evidence="4" id="KW-0904">Protein phosphatase</keyword>
<dbReference type="PRINTS" id="PR00719">
    <property type="entry name" value="LMWPTPASE"/>
</dbReference>
<evidence type="ECO:0000259" key="6">
    <source>
        <dbReference type="SMART" id="SM00226"/>
    </source>
</evidence>
<dbReference type="PANTHER" id="PTHR11717:SF7">
    <property type="entry name" value="LOW MOLECULAR WEIGHT PHOSPHOTYROSINE PROTEIN PHOSPHATASE"/>
    <property type="match status" value="1"/>
</dbReference>
<evidence type="ECO:0000256" key="1">
    <source>
        <dbReference type="ARBA" id="ARBA00011063"/>
    </source>
</evidence>
<accession>A0A386HM22</accession>
<proteinExistence type="inferred from homology"/>
<dbReference type="InterPro" id="IPR023485">
    <property type="entry name" value="Ptyr_pPase"/>
</dbReference>
<dbReference type="GO" id="GO:0004725">
    <property type="term" value="F:protein tyrosine phosphatase activity"/>
    <property type="evidence" value="ECO:0007669"/>
    <property type="project" value="UniProtKB-EC"/>
</dbReference>
<evidence type="ECO:0000256" key="3">
    <source>
        <dbReference type="ARBA" id="ARBA00022801"/>
    </source>
</evidence>
<organism evidence="7 8">
    <name type="scientific">Arachidicoccus soli</name>
    <dbReference type="NCBI Taxonomy" id="2341117"/>
    <lineage>
        <taxon>Bacteria</taxon>
        <taxon>Pseudomonadati</taxon>
        <taxon>Bacteroidota</taxon>
        <taxon>Chitinophagia</taxon>
        <taxon>Chitinophagales</taxon>
        <taxon>Chitinophagaceae</taxon>
        <taxon>Arachidicoccus</taxon>
    </lineage>
</organism>
<dbReference type="AlphaFoldDB" id="A0A386HM22"/>
<evidence type="ECO:0000313" key="8">
    <source>
        <dbReference type="Proteomes" id="UP000266118"/>
    </source>
</evidence>
<gene>
    <name evidence="7" type="ORF">D6B99_04555</name>
</gene>
<sequence length="152" mass="17428">MKILMVCLGNICRSPMAEGILQYKCDNQNLDWEIDSAGTGGWHSGEPPHKKAQKIAKLHGVDISHLQARQFVKEDMQRFDKIYAMDSENYIDIKRIAGNLWDESKVDLILNQSSPEQDLSVPDPWYENTDAAFEQTFQLLDKACEQLLKNEQ</sequence>
<dbReference type="SMART" id="SM00226">
    <property type="entry name" value="LMWPc"/>
    <property type="match status" value="1"/>
</dbReference>
<comment type="similarity">
    <text evidence="1">Belongs to the low molecular weight phosphotyrosine protein phosphatase family.</text>
</comment>
<dbReference type="Proteomes" id="UP000266118">
    <property type="component" value="Chromosome"/>
</dbReference>
<evidence type="ECO:0000313" key="7">
    <source>
        <dbReference type="EMBL" id="AYD46947.1"/>
    </source>
</evidence>
<dbReference type="RefSeq" id="WP_119985540.1">
    <property type="nucleotide sequence ID" value="NZ_CP032489.1"/>
</dbReference>
<dbReference type="EMBL" id="CP032489">
    <property type="protein sequence ID" value="AYD46947.1"/>
    <property type="molecule type" value="Genomic_DNA"/>
</dbReference>
<dbReference type="CDD" id="cd16343">
    <property type="entry name" value="LMWPTP"/>
    <property type="match status" value="1"/>
</dbReference>
<protein>
    <recommendedName>
        <fullName evidence="2">protein-tyrosine-phosphatase</fullName>
        <ecNumber evidence="2">3.1.3.48</ecNumber>
    </recommendedName>
</protein>
<dbReference type="Pfam" id="PF01451">
    <property type="entry name" value="LMWPc"/>
    <property type="match status" value="1"/>
</dbReference>
<keyword evidence="3" id="KW-0378">Hydrolase</keyword>
<dbReference type="InterPro" id="IPR017867">
    <property type="entry name" value="Tyr_phospatase_low_mol_wt"/>
</dbReference>
<dbReference type="InterPro" id="IPR036196">
    <property type="entry name" value="Ptyr_pPase_sf"/>
</dbReference>
<feature type="active site" description="Nucleophile" evidence="5">
    <location>
        <position position="7"/>
    </location>
</feature>
<dbReference type="InterPro" id="IPR050438">
    <property type="entry name" value="LMW_PTPase"/>
</dbReference>
<dbReference type="KEGG" id="ark:D6B99_04555"/>
<dbReference type="OrthoDB" id="9784339at2"/>
<evidence type="ECO:0000256" key="2">
    <source>
        <dbReference type="ARBA" id="ARBA00013064"/>
    </source>
</evidence>
<feature type="domain" description="Phosphotyrosine protein phosphatase I" evidence="6">
    <location>
        <begin position="1"/>
        <end position="150"/>
    </location>
</feature>
<feature type="active site" description="Nucleophile" evidence="5">
    <location>
        <position position="13"/>
    </location>
</feature>
<dbReference type="Gene3D" id="3.40.50.2300">
    <property type="match status" value="1"/>
</dbReference>
<evidence type="ECO:0000256" key="4">
    <source>
        <dbReference type="ARBA" id="ARBA00022912"/>
    </source>
</evidence>
<dbReference type="SUPFAM" id="SSF52788">
    <property type="entry name" value="Phosphotyrosine protein phosphatases I"/>
    <property type="match status" value="1"/>
</dbReference>